<dbReference type="GO" id="GO:0009699">
    <property type="term" value="P:phenylpropanoid biosynthetic process"/>
    <property type="evidence" value="ECO:0007669"/>
    <property type="project" value="UniProtKB-ARBA"/>
</dbReference>
<name>A0A9D4VTZ2_PEA</name>
<dbReference type="Proteomes" id="UP001058974">
    <property type="component" value="Chromosome 7"/>
</dbReference>
<comment type="similarity">
    <text evidence="1 4">Belongs to the plant dirigent protein family.</text>
</comment>
<sequence length="209" mass="22980">MAPTLQNPIKIIFFSMLLLITINIAYSQPNRSTLVFYMQDVGKGPNATVSPVIGIKDKDWSYNTFGTIFAVDDPVTLTPSPTSTQVGRAQGVIIVSSQDGANVNIILSIVFNNAQYAGSTLEIQGIGRQRENLRELSVVSGTGRFRFARGFIVFETISFDGSNNQSLEKHEVGRVLVTMELGPLIDMEVKDQVETMLYSAWGNIFLVPL</sequence>
<reference evidence="5 6" key="1">
    <citation type="journal article" date="2022" name="Nat. Genet.">
        <title>Improved pea reference genome and pan-genome highlight genomic features and evolutionary characteristics.</title>
        <authorList>
            <person name="Yang T."/>
            <person name="Liu R."/>
            <person name="Luo Y."/>
            <person name="Hu S."/>
            <person name="Wang D."/>
            <person name="Wang C."/>
            <person name="Pandey M.K."/>
            <person name="Ge S."/>
            <person name="Xu Q."/>
            <person name="Li N."/>
            <person name="Li G."/>
            <person name="Huang Y."/>
            <person name="Saxena R.K."/>
            <person name="Ji Y."/>
            <person name="Li M."/>
            <person name="Yan X."/>
            <person name="He Y."/>
            <person name="Liu Y."/>
            <person name="Wang X."/>
            <person name="Xiang C."/>
            <person name="Varshney R.K."/>
            <person name="Ding H."/>
            <person name="Gao S."/>
            <person name="Zong X."/>
        </authorList>
    </citation>
    <scope>NUCLEOTIDE SEQUENCE [LARGE SCALE GENOMIC DNA]</scope>
    <source>
        <strain evidence="5 6">cv. Zhongwan 6</strain>
    </source>
</reference>
<comment type="subunit">
    <text evidence="2 4">Homodimer.</text>
</comment>
<comment type="function">
    <text evidence="4">Dirigent proteins impart stereoselectivity on the phenoxy radical-coupling reaction, yielding optically active lignans from two molecules of coniferyl alcohol in the biosynthesis of lignans, flavonolignans, and alkaloids and thus plays a central role in plant secondary metabolism.</text>
</comment>
<feature type="chain" id="PRO_5039759927" description="Dirigent protein" evidence="4">
    <location>
        <begin position="28"/>
        <end position="209"/>
    </location>
</feature>
<comment type="subcellular location">
    <subcellularLocation>
        <location evidence="4">Secreted</location>
        <location evidence="4">Extracellular space</location>
        <location evidence="4">Apoplast</location>
    </subcellularLocation>
</comment>
<keyword evidence="4" id="KW-0052">Apoplast</keyword>
<dbReference type="Pfam" id="PF03018">
    <property type="entry name" value="Dirigent"/>
    <property type="match status" value="1"/>
</dbReference>
<evidence type="ECO:0000313" key="6">
    <source>
        <dbReference type="Proteomes" id="UP001058974"/>
    </source>
</evidence>
<evidence type="ECO:0000256" key="2">
    <source>
        <dbReference type="ARBA" id="ARBA00011738"/>
    </source>
</evidence>
<keyword evidence="3 4" id="KW-0964">Secreted</keyword>
<proteinExistence type="inferred from homology"/>
<feature type="signal peptide" evidence="4">
    <location>
        <begin position="1"/>
        <end position="27"/>
    </location>
</feature>
<dbReference type="Gramene" id="Psat07G0545900-T1">
    <property type="protein sequence ID" value="KAI5390135.1"/>
    <property type="gene ID" value="KIW84_075459"/>
</dbReference>
<dbReference type="InterPro" id="IPR004265">
    <property type="entry name" value="Dirigent"/>
</dbReference>
<comment type="caution">
    <text evidence="5">The sequence shown here is derived from an EMBL/GenBank/DDBJ whole genome shotgun (WGS) entry which is preliminary data.</text>
</comment>
<evidence type="ECO:0000256" key="3">
    <source>
        <dbReference type="ARBA" id="ARBA00022525"/>
    </source>
</evidence>
<keyword evidence="4" id="KW-0732">Signal</keyword>
<protein>
    <recommendedName>
        <fullName evidence="4">Dirigent protein</fullName>
    </recommendedName>
</protein>
<evidence type="ECO:0000256" key="1">
    <source>
        <dbReference type="ARBA" id="ARBA00010746"/>
    </source>
</evidence>
<dbReference type="GO" id="GO:0048046">
    <property type="term" value="C:apoplast"/>
    <property type="evidence" value="ECO:0007669"/>
    <property type="project" value="UniProtKB-SubCell"/>
</dbReference>
<evidence type="ECO:0000313" key="5">
    <source>
        <dbReference type="EMBL" id="KAI5390135.1"/>
    </source>
</evidence>
<accession>A0A9D4VTZ2</accession>
<dbReference type="Gene3D" id="2.40.480.10">
    <property type="entry name" value="Allene oxide cyclase-like"/>
    <property type="match status" value="1"/>
</dbReference>
<evidence type="ECO:0000256" key="4">
    <source>
        <dbReference type="RuleBase" id="RU363099"/>
    </source>
</evidence>
<dbReference type="AlphaFoldDB" id="A0A9D4VTZ2"/>
<dbReference type="EMBL" id="JAMSHJ010000007">
    <property type="protein sequence ID" value="KAI5390135.1"/>
    <property type="molecule type" value="Genomic_DNA"/>
</dbReference>
<dbReference type="PANTHER" id="PTHR21495">
    <property type="entry name" value="NUCLEOPORIN-RELATED"/>
    <property type="match status" value="1"/>
</dbReference>
<organism evidence="5 6">
    <name type="scientific">Pisum sativum</name>
    <name type="common">Garden pea</name>
    <name type="synonym">Lathyrus oleraceus</name>
    <dbReference type="NCBI Taxonomy" id="3888"/>
    <lineage>
        <taxon>Eukaryota</taxon>
        <taxon>Viridiplantae</taxon>
        <taxon>Streptophyta</taxon>
        <taxon>Embryophyta</taxon>
        <taxon>Tracheophyta</taxon>
        <taxon>Spermatophyta</taxon>
        <taxon>Magnoliopsida</taxon>
        <taxon>eudicotyledons</taxon>
        <taxon>Gunneridae</taxon>
        <taxon>Pentapetalae</taxon>
        <taxon>rosids</taxon>
        <taxon>fabids</taxon>
        <taxon>Fabales</taxon>
        <taxon>Fabaceae</taxon>
        <taxon>Papilionoideae</taxon>
        <taxon>50 kb inversion clade</taxon>
        <taxon>NPAAA clade</taxon>
        <taxon>Hologalegina</taxon>
        <taxon>IRL clade</taxon>
        <taxon>Fabeae</taxon>
        <taxon>Lathyrus</taxon>
    </lineage>
</organism>
<dbReference type="InterPro" id="IPR044859">
    <property type="entry name" value="Allene_oxi_cyc_Dirigent"/>
</dbReference>
<keyword evidence="6" id="KW-1185">Reference proteome</keyword>
<gene>
    <name evidence="5" type="ORF">KIW84_075459</name>
</gene>